<proteinExistence type="predicted"/>
<keyword evidence="2" id="KW-1185">Reference proteome</keyword>
<gene>
    <name evidence="1" type="ORF">AK88_02307</name>
</gene>
<evidence type="ECO:0008006" key="3">
    <source>
        <dbReference type="Google" id="ProtNLM"/>
    </source>
</evidence>
<dbReference type="PANTHER" id="PTHR10000:SF8">
    <property type="entry name" value="HAD SUPERFAMILY HYDROLASE-LIKE, TYPE 3"/>
    <property type="match status" value="1"/>
</dbReference>
<dbReference type="EMBL" id="KQ001666">
    <property type="protein sequence ID" value="KJP88032.1"/>
    <property type="molecule type" value="Genomic_DNA"/>
</dbReference>
<dbReference type="RefSeq" id="XP_012335361.1">
    <property type="nucleotide sequence ID" value="XM_012479938.1"/>
</dbReference>
<dbReference type="Proteomes" id="UP000054561">
    <property type="component" value="Unassembled WGS sequence"/>
</dbReference>
<dbReference type="InterPro" id="IPR036412">
    <property type="entry name" value="HAD-like_sf"/>
</dbReference>
<evidence type="ECO:0000313" key="2">
    <source>
        <dbReference type="Proteomes" id="UP000054561"/>
    </source>
</evidence>
<dbReference type="VEuPathDB" id="PlasmoDB:AK88_02307"/>
<accession>A0A0D9QMK7</accession>
<dbReference type="GO" id="GO:0016791">
    <property type="term" value="F:phosphatase activity"/>
    <property type="evidence" value="ECO:0007669"/>
    <property type="project" value="TreeGrafter"/>
</dbReference>
<dbReference type="GeneID" id="24267621"/>
<dbReference type="InterPro" id="IPR023214">
    <property type="entry name" value="HAD_sf"/>
</dbReference>
<evidence type="ECO:0000313" key="1">
    <source>
        <dbReference type="EMBL" id="KJP88032.1"/>
    </source>
</evidence>
<name>A0A0D9QMK7_PLAFR</name>
<protein>
    <recommendedName>
        <fullName evidence="3">Cof-like hydrolase</fullName>
    </recommendedName>
</protein>
<dbReference type="GO" id="GO:0005829">
    <property type="term" value="C:cytosol"/>
    <property type="evidence" value="ECO:0007669"/>
    <property type="project" value="TreeGrafter"/>
</dbReference>
<dbReference type="Gene3D" id="3.30.1240.10">
    <property type="match status" value="1"/>
</dbReference>
<sequence length="381" mass="43401">MNALKGPPPFYQHDNRRESVPGPGNFSLLCAPGPAPSPNREFAFFFLHPKNGSNKNVYIQRKYQELLKYKESDECLNDLLQRNLIKLIAIDIDGTLADDNSKISDENLNAIKLAKRLGIKVILATGRLHNFSMRMFTQKQKDTYELEKMDGVYSHGAYLNIKGVDYVYRKFNMIDIEFILFALSSRNALKNATFITPNVVYIFNDDPEFKKHYPVCEIGDDVLINVKKDKSLDKRHNAVLLTHVKDILMIGDIVSVEIYEKIHPEQEPLKELHTELYSELENRFKIYVPPHKGKIVLSPINTSKIQTIQLYAQFYDIPLNHILSIGNDNNDLEMLASTGYSVVVKGSTKPALKVARCVSTKTNNENAVANIIFKVITGRHM</sequence>
<dbReference type="OMA" id="MDGVYSH"/>
<dbReference type="Gene3D" id="3.40.50.1000">
    <property type="entry name" value="HAD superfamily/HAD-like"/>
    <property type="match status" value="1"/>
</dbReference>
<dbReference type="AlphaFoldDB" id="A0A0D9QMK7"/>
<reference evidence="1 2" key="1">
    <citation type="submission" date="2014-03" db="EMBL/GenBank/DDBJ databases">
        <title>The Genome Sequence of Plasmodium fragile nilgiri.</title>
        <authorList>
            <consortium name="The Broad Institute Genomics Platform"/>
            <consortium name="The Broad Institute Genome Sequencing Center for Infectious Disease"/>
            <person name="Neafsey D."/>
            <person name="Duraisingh M."/>
            <person name="Young S.K."/>
            <person name="Zeng Q."/>
            <person name="Gargeya S."/>
            <person name="Abouelleil A."/>
            <person name="Alvarado L."/>
            <person name="Chapman S.B."/>
            <person name="Gainer-Dewar J."/>
            <person name="Goldberg J."/>
            <person name="Griggs A."/>
            <person name="Gujja S."/>
            <person name="Hansen M."/>
            <person name="Howarth C."/>
            <person name="Imamovic A."/>
            <person name="Larimer J."/>
            <person name="Pearson M."/>
            <person name="Poon T.W."/>
            <person name="Priest M."/>
            <person name="Roberts A."/>
            <person name="Saif S."/>
            <person name="Shea T."/>
            <person name="Sykes S."/>
            <person name="Wortman J."/>
            <person name="Nusbaum C."/>
            <person name="Birren B."/>
        </authorList>
    </citation>
    <scope>NUCLEOTIDE SEQUENCE [LARGE SCALE GENOMIC DNA]</scope>
    <source>
        <strain evidence="2">nilgiri</strain>
    </source>
</reference>
<dbReference type="GO" id="GO:0000287">
    <property type="term" value="F:magnesium ion binding"/>
    <property type="evidence" value="ECO:0007669"/>
    <property type="project" value="TreeGrafter"/>
</dbReference>
<dbReference type="PANTHER" id="PTHR10000">
    <property type="entry name" value="PHOSPHOSERINE PHOSPHATASE"/>
    <property type="match status" value="1"/>
</dbReference>
<organism evidence="1 2">
    <name type="scientific">Plasmodium fragile</name>
    <dbReference type="NCBI Taxonomy" id="5857"/>
    <lineage>
        <taxon>Eukaryota</taxon>
        <taxon>Sar</taxon>
        <taxon>Alveolata</taxon>
        <taxon>Apicomplexa</taxon>
        <taxon>Aconoidasida</taxon>
        <taxon>Haemosporida</taxon>
        <taxon>Plasmodiidae</taxon>
        <taxon>Plasmodium</taxon>
        <taxon>Plasmodium (Plasmodium)</taxon>
    </lineage>
</organism>
<dbReference type="Pfam" id="PF08282">
    <property type="entry name" value="Hydrolase_3"/>
    <property type="match status" value="1"/>
</dbReference>
<dbReference type="OrthoDB" id="27226at2759"/>
<dbReference type="SUPFAM" id="SSF56784">
    <property type="entry name" value="HAD-like"/>
    <property type="match status" value="1"/>
</dbReference>